<dbReference type="SMART" id="SM00388">
    <property type="entry name" value="HisKA"/>
    <property type="match status" value="1"/>
</dbReference>
<protein>
    <recommendedName>
        <fullName evidence="2">histidine kinase</fullName>
        <ecNumber evidence="2">2.7.13.3</ecNumber>
    </recommendedName>
</protein>
<dbReference type="InterPro" id="IPR036890">
    <property type="entry name" value="HATPase_C_sf"/>
</dbReference>
<keyword evidence="4" id="KW-0808">Transferase</keyword>
<dbReference type="PROSITE" id="PS50113">
    <property type="entry name" value="PAC"/>
    <property type="match status" value="1"/>
</dbReference>
<dbReference type="CDD" id="cd00075">
    <property type="entry name" value="HATPase"/>
    <property type="match status" value="1"/>
</dbReference>
<dbReference type="InterPro" id="IPR005467">
    <property type="entry name" value="His_kinase_dom"/>
</dbReference>
<dbReference type="SMART" id="SM00387">
    <property type="entry name" value="HATPase_c"/>
    <property type="match status" value="1"/>
</dbReference>
<dbReference type="InterPro" id="IPR035965">
    <property type="entry name" value="PAS-like_dom_sf"/>
</dbReference>
<dbReference type="Gene3D" id="3.30.450.20">
    <property type="entry name" value="PAS domain"/>
    <property type="match status" value="1"/>
</dbReference>
<dbReference type="PROSITE" id="PS50112">
    <property type="entry name" value="PAS"/>
    <property type="match status" value="1"/>
</dbReference>
<evidence type="ECO:0000259" key="7">
    <source>
        <dbReference type="PROSITE" id="PS50109"/>
    </source>
</evidence>
<dbReference type="InterPro" id="IPR003594">
    <property type="entry name" value="HATPase_dom"/>
</dbReference>
<comment type="caution">
    <text evidence="10">The sequence shown here is derived from an EMBL/GenBank/DDBJ whole genome shotgun (WGS) entry which is preliminary data.</text>
</comment>
<dbReference type="SMART" id="SM00091">
    <property type="entry name" value="PAS"/>
    <property type="match status" value="1"/>
</dbReference>
<evidence type="ECO:0000256" key="6">
    <source>
        <dbReference type="ARBA" id="ARBA00023012"/>
    </source>
</evidence>
<sequence length="421" mass="47881">MEPRDAASLSEHDELEALRRQHQLILNAVGEGVYGLDLQGNVTFVNPAAAAMIDWEMEDLIGQSMHRVLHHSHADGSPYPRECCPIYEVFQQGHVQRVTDEVFWRKDGTCFPVEYISTPMRDDHGELIGAVVTFRDISQRKWAETVLQQTNEDLELKVKKRTAELYAANERLRELSDLKSRFVSMVCHEFRNPMNNIALSVSSLNRYDEKLSQSQKNQYLVTIKENVERMTQMIDDILVLGKLEAKRLCLNPEPLNLVDFCRNLLTELPSQTGQLEFTGRHKPLIAKLDQTLLRSILTNILSNAVRYTLDGRSVYLSLFRHKEQAVFVVKDNGLGIPPEDYPHLFEPFHRGKNVSNIPGTGLGLSIVKQFVDFQQGNIQVKSQLGTGTTFKVILPLSLPVVETHSDLGVYPRRDSEIRHPG</sequence>
<dbReference type="InterPro" id="IPR050736">
    <property type="entry name" value="Sensor_HK_Regulatory"/>
</dbReference>
<feature type="domain" description="Histidine kinase" evidence="7">
    <location>
        <begin position="185"/>
        <end position="398"/>
    </location>
</feature>
<dbReference type="SUPFAM" id="SSF47384">
    <property type="entry name" value="Homodimeric domain of signal transducing histidine kinase"/>
    <property type="match status" value="1"/>
</dbReference>
<dbReference type="InterPro" id="IPR000700">
    <property type="entry name" value="PAS-assoc_C"/>
</dbReference>
<dbReference type="PANTHER" id="PTHR43711">
    <property type="entry name" value="TWO-COMPONENT HISTIDINE KINASE"/>
    <property type="match status" value="1"/>
</dbReference>
<dbReference type="EC" id="2.7.13.3" evidence="2"/>
<dbReference type="RefSeq" id="WP_163699772.1">
    <property type="nucleotide sequence ID" value="NZ_QXHD01000004.1"/>
</dbReference>
<feature type="domain" description="PAC" evidence="9">
    <location>
        <begin position="97"/>
        <end position="149"/>
    </location>
</feature>
<reference evidence="10 11" key="1">
    <citation type="journal article" date="2020" name="Microb. Ecol.">
        <title>Ecogenomics of the Marine Benthic Filamentous Cyanobacterium Adonisia.</title>
        <authorList>
            <person name="Walter J.M."/>
            <person name="Coutinho F.H."/>
            <person name="Leomil L."/>
            <person name="Hargreaves P.I."/>
            <person name="Campeao M.E."/>
            <person name="Vieira V.V."/>
            <person name="Silva B.S."/>
            <person name="Fistarol G.O."/>
            <person name="Salomon P.S."/>
            <person name="Sawabe T."/>
            <person name="Mino S."/>
            <person name="Hosokawa M."/>
            <person name="Miyashita H."/>
            <person name="Maruyama F."/>
            <person name="van Verk M.C."/>
            <person name="Dutilh B.E."/>
            <person name="Thompson C.C."/>
            <person name="Thompson F.L."/>
        </authorList>
    </citation>
    <scope>NUCLEOTIDE SEQUENCE [LARGE SCALE GENOMIC DNA]</scope>
    <source>
        <strain evidence="10 11">CCMR0081</strain>
    </source>
</reference>
<name>A0A6M0RPF8_9CYAN</name>
<accession>A0A6M0RPF8</accession>
<dbReference type="PROSITE" id="PS50109">
    <property type="entry name" value="HIS_KIN"/>
    <property type="match status" value="1"/>
</dbReference>
<dbReference type="InterPro" id="IPR000014">
    <property type="entry name" value="PAS"/>
</dbReference>
<keyword evidence="3" id="KW-0597">Phosphoprotein</keyword>
<dbReference type="Pfam" id="PF00512">
    <property type="entry name" value="HisKA"/>
    <property type="match status" value="1"/>
</dbReference>
<evidence type="ECO:0000256" key="1">
    <source>
        <dbReference type="ARBA" id="ARBA00000085"/>
    </source>
</evidence>
<dbReference type="InterPro" id="IPR013767">
    <property type="entry name" value="PAS_fold"/>
</dbReference>
<dbReference type="InterPro" id="IPR004358">
    <property type="entry name" value="Sig_transdc_His_kin-like_C"/>
</dbReference>
<dbReference type="InterPro" id="IPR036097">
    <property type="entry name" value="HisK_dim/P_sf"/>
</dbReference>
<dbReference type="NCBIfam" id="TIGR00229">
    <property type="entry name" value="sensory_box"/>
    <property type="match status" value="1"/>
</dbReference>
<comment type="catalytic activity">
    <reaction evidence="1">
        <text>ATP + protein L-histidine = ADP + protein N-phospho-L-histidine.</text>
        <dbReference type="EC" id="2.7.13.3"/>
    </reaction>
</comment>
<dbReference type="EMBL" id="QXHD01000004">
    <property type="protein sequence ID" value="NEZ57652.1"/>
    <property type="molecule type" value="Genomic_DNA"/>
</dbReference>
<dbReference type="Pfam" id="PF02518">
    <property type="entry name" value="HATPase_c"/>
    <property type="match status" value="1"/>
</dbReference>
<dbReference type="PANTHER" id="PTHR43711:SF26">
    <property type="entry name" value="SENSOR HISTIDINE KINASE RCSC"/>
    <property type="match status" value="1"/>
</dbReference>
<dbReference type="PRINTS" id="PR00344">
    <property type="entry name" value="BCTRLSENSOR"/>
</dbReference>
<dbReference type="InterPro" id="IPR003661">
    <property type="entry name" value="HisK_dim/P_dom"/>
</dbReference>
<dbReference type="Proteomes" id="UP000481033">
    <property type="component" value="Unassembled WGS sequence"/>
</dbReference>
<dbReference type="GO" id="GO:0006355">
    <property type="term" value="P:regulation of DNA-templated transcription"/>
    <property type="evidence" value="ECO:0007669"/>
    <property type="project" value="InterPro"/>
</dbReference>
<dbReference type="Pfam" id="PF00989">
    <property type="entry name" value="PAS"/>
    <property type="match status" value="1"/>
</dbReference>
<feature type="domain" description="PAS" evidence="8">
    <location>
        <begin position="18"/>
        <end position="93"/>
    </location>
</feature>
<evidence type="ECO:0000256" key="5">
    <source>
        <dbReference type="ARBA" id="ARBA00022777"/>
    </source>
</evidence>
<dbReference type="Gene3D" id="1.10.287.130">
    <property type="match status" value="1"/>
</dbReference>
<dbReference type="AlphaFoldDB" id="A0A6M0RPF8"/>
<keyword evidence="6" id="KW-0902">Two-component regulatory system</keyword>
<dbReference type="SMART" id="SM00086">
    <property type="entry name" value="PAC"/>
    <property type="match status" value="1"/>
</dbReference>
<evidence type="ECO:0000313" key="11">
    <source>
        <dbReference type="Proteomes" id="UP000481033"/>
    </source>
</evidence>
<dbReference type="FunFam" id="3.30.565.10:FF:000006">
    <property type="entry name" value="Sensor histidine kinase WalK"/>
    <property type="match status" value="1"/>
</dbReference>
<proteinExistence type="predicted"/>
<evidence type="ECO:0000259" key="9">
    <source>
        <dbReference type="PROSITE" id="PS50113"/>
    </source>
</evidence>
<gene>
    <name evidence="10" type="ORF">DXZ20_18695</name>
</gene>
<dbReference type="GO" id="GO:0000155">
    <property type="term" value="F:phosphorelay sensor kinase activity"/>
    <property type="evidence" value="ECO:0007669"/>
    <property type="project" value="InterPro"/>
</dbReference>
<dbReference type="SUPFAM" id="SSF55785">
    <property type="entry name" value="PYP-like sensor domain (PAS domain)"/>
    <property type="match status" value="1"/>
</dbReference>
<dbReference type="SUPFAM" id="SSF55874">
    <property type="entry name" value="ATPase domain of HSP90 chaperone/DNA topoisomerase II/histidine kinase"/>
    <property type="match status" value="1"/>
</dbReference>
<evidence type="ECO:0000313" key="10">
    <source>
        <dbReference type="EMBL" id="NEZ57652.1"/>
    </source>
</evidence>
<dbReference type="CDD" id="cd00130">
    <property type="entry name" value="PAS"/>
    <property type="match status" value="1"/>
</dbReference>
<organism evidence="10 11">
    <name type="scientific">Adonisia turfae CCMR0081</name>
    <dbReference type="NCBI Taxonomy" id="2292702"/>
    <lineage>
        <taxon>Bacteria</taxon>
        <taxon>Bacillati</taxon>
        <taxon>Cyanobacteriota</taxon>
        <taxon>Adonisia</taxon>
        <taxon>Adonisia turfae</taxon>
    </lineage>
</organism>
<evidence type="ECO:0000259" key="8">
    <source>
        <dbReference type="PROSITE" id="PS50112"/>
    </source>
</evidence>
<dbReference type="Gene3D" id="3.30.565.10">
    <property type="entry name" value="Histidine kinase-like ATPase, C-terminal domain"/>
    <property type="match status" value="1"/>
</dbReference>
<evidence type="ECO:0000256" key="2">
    <source>
        <dbReference type="ARBA" id="ARBA00012438"/>
    </source>
</evidence>
<keyword evidence="5" id="KW-0418">Kinase</keyword>
<dbReference type="CDD" id="cd00082">
    <property type="entry name" value="HisKA"/>
    <property type="match status" value="1"/>
</dbReference>
<evidence type="ECO:0000256" key="3">
    <source>
        <dbReference type="ARBA" id="ARBA00022553"/>
    </source>
</evidence>
<keyword evidence="11" id="KW-1185">Reference proteome</keyword>
<dbReference type="InterPro" id="IPR001610">
    <property type="entry name" value="PAC"/>
</dbReference>
<evidence type="ECO:0000256" key="4">
    <source>
        <dbReference type="ARBA" id="ARBA00022679"/>
    </source>
</evidence>